<dbReference type="InterPro" id="IPR019587">
    <property type="entry name" value="Polyketide_cyclase/dehydratase"/>
</dbReference>
<keyword evidence="2" id="KW-1185">Reference proteome</keyword>
<dbReference type="Pfam" id="PF10604">
    <property type="entry name" value="Polyketide_cyc2"/>
    <property type="match status" value="1"/>
</dbReference>
<dbReference type="Gene3D" id="3.30.530.20">
    <property type="match status" value="1"/>
</dbReference>
<dbReference type="Proteomes" id="UP000267464">
    <property type="component" value="Unassembled WGS sequence"/>
</dbReference>
<reference evidence="1 2" key="1">
    <citation type="submission" date="2018-08" db="EMBL/GenBank/DDBJ databases">
        <authorList>
            <person name="Khan S.A."/>
            <person name="Jeon C.O."/>
            <person name="Chun B.H."/>
            <person name="Jeong S.E."/>
        </authorList>
    </citation>
    <scope>NUCLEOTIDE SEQUENCE [LARGE SCALE GENOMIC DNA]</scope>
    <source>
        <strain evidence="1 2">S-16</strain>
    </source>
</reference>
<name>A0A3N7JQY2_9BURK</name>
<reference evidence="1 2" key="2">
    <citation type="submission" date="2018-12" db="EMBL/GenBank/DDBJ databases">
        <title>Rhizobacter gummiphilus sp. nov., a rubber-degrading bacterium isolated from the soil of a botanical garden in Japan.</title>
        <authorList>
            <person name="Shunsuke S.S."/>
        </authorList>
    </citation>
    <scope>NUCLEOTIDE SEQUENCE [LARGE SCALE GENOMIC DNA]</scope>
    <source>
        <strain evidence="1 2">S-16</strain>
    </source>
</reference>
<proteinExistence type="predicted"/>
<protein>
    <submittedName>
        <fullName evidence="1">Polyketide cyclase</fullName>
    </submittedName>
</protein>
<sequence>MPAAEAAQFQLVSDWHLDAPIERVWDALKATEEWPSWWPYVKSVQELDPGDADGMGAVRHIAWSSRLPYGVAFDVKVVQMQRPRRMQGRATGQLQGTGTWELVPDGQTTRVRYTWCVDLGSRWMRLTAPLLAPVFRWNHNGVMKAGAQGLARQLGVRLLDAR</sequence>
<dbReference type="InterPro" id="IPR023393">
    <property type="entry name" value="START-like_dom_sf"/>
</dbReference>
<evidence type="ECO:0000313" key="2">
    <source>
        <dbReference type="Proteomes" id="UP000267464"/>
    </source>
</evidence>
<organism evidence="1 2">
    <name type="scientific">Piscinibacter terrae</name>
    <dbReference type="NCBI Taxonomy" id="2496871"/>
    <lineage>
        <taxon>Bacteria</taxon>
        <taxon>Pseudomonadati</taxon>
        <taxon>Pseudomonadota</taxon>
        <taxon>Betaproteobacteria</taxon>
        <taxon>Burkholderiales</taxon>
        <taxon>Sphaerotilaceae</taxon>
        <taxon>Piscinibacter</taxon>
    </lineage>
</organism>
<gene>
    <name evidence="1" type="ORF">DZC73_28225</name>
</gene>
<dbReference type="AlphaFoldDB" id="A0A3N7JQY2"/>
<dbReference type="OrthoDB" id="5402478at2"/>
<dbReference type="EMBL" id="QUSW01000011">
    <property type="protein sequence ID" value="RQP21455.1"/>
    <property type="molecule type" value="Genomic_DNA"/>
</dbReference>
<evidence type="ECO:0000313" key="1">
    <source>
        <dbReference type="EMBL" id="RQP21455.1"/>
    </source>
</evidence>
<dbReference type="SUPFAM" id="SSF55961">
    <property type="entry name" value="Bet v1-like"/>
    <property type="match status" value="1"/>
</dbReference>
<accession>A0A3N7JQY2</accession>
<comment type="caution">
    <text evidence="1">The sequence shown here is derived from an EMBL/GenBank/DDBJ whole genome shotgun (WGS) entry which is preliminary data.</text>
</comment>
<dbReference type="CDD" id="cd07824">
    <property type="entry name" value="SRPBCC_6"/>
    <property type="match status" value="1"/>
</dbReference>